<reference evidence="1 2" key="1">
    <citation type="submission" date="2015-08" db="EMBL/GenBank/DDBJ databases">
        <title>Antibacterial properties of a collection of Vibrionaceae strains.</title>
        <authorList>
            <person name="Giubergia S."/>
        </authorList>
    </citation>
    <scope>NUCLEOTIDE SEQUENCE [LARGE SCALE GENOMIC DNA]</scope>
    <source>
        <strain evidence="1 2">S0821</strain>
    </source>
</reference>
<name>A0A0Q2N0S0_VIBFU</name>
<keyword evidence="2" id="KW-1185">Reference proteome</keyword>
<dbReference type="InParanoid" id="A0A0Q2N0S0"/>
<evidence type="ECO:0000313" key="2">
    <source>
        <dbReference type="Proteomes" id="UP000051221"/>
    </source>
</evidence>
<comment type="caution">
    <text evidence="1">The sequence shown here is derived from an EMBL/GenBank/DDBJ whole genome shotgun (WGS) entry which is preliminary data.</text>
</comment>
<dbReference type="Proteomes" id="UP000051221">
    <property type="component" value="Unassembled WGS sequence"/>
</dbReference>
<sequence length="70" mass="8217">MWVVFLQNSSKNSTSRNRHCESKVVVRKKAQGLKLLLIQSQGDLWIKDLSLHNREFKLFGRAFQHSQYGE</sequence>
<gene>
    <name evidence="1" type="ORF">AMR76_12895</name>
</gene>
<dbReference type="AlphaFoldDB" id="A0A0Q2N0S0"/>
<proteinExistence type="predicted"/>
<accession>A0A0Q2N0S0</accession>
<protein>
    <submittedName>
        <fullName evidence="1">Uncharacterized protein</fullName>
    </submittedName>
</protein>
<organism evidence="1 2">
    <name type="scientific">Vibrio furnissii</name>
    <dbReference type="NCBI Taxonomy" id="29494"/>
    <lineage>
        <taxon>Bacteria</taxon>
        <taxon>Pseudomonadati</taxon>
        <taxon>Pseudomonadota</taxon>
        <taxon>Gammaproteobacteria</taxon>
        <taxon>Vibrionales</taxon>
        <taxon>Vibrionaceae</taxon>
        <taxon>Vibrio</taxon>
    </lineage>
</organism>
<evidence type="ECO:0000313" key="1">
    <source>
        <dbReference type="EMBL" id="KQH85399.1"/>
    </source>
</evidence>
<dbReference type="EMBL" id="LKHS01000010">
    <property type="protein sequence ID" value="KQH85399.1"/>
    <property type="molecule type" value="Genomic_DNA"/>
</dbReference>